<organism evidence="4 5">
    <name type="scientific">Meganyctiphanes norvegica</name>
    <name type="common">Northern krill</name>
    <name type="synonym">Thysanopoda norvegica</name>
    <dbReference type="NCBI Taxonomy" id="48144"/>
    <lineage>
        <taxon>Eukaryota</taxon>
        <taxon>Metazoa</taxon>
        <taxon>Ecdysozoa</taxon>
        <taxon>Arthropoda</taxon>
        <taxon>Crustacea</taxon>
        <taxon>Multicrustacea</taxon>
        <taxon>Malacostraca</taxon>
        <taxon>Eumalacostraca</taxon>
        <taxon>Eucarida</taxon>
        <taxon>Euphausiacea</taxon>
        <taxon>Euphausiidae</taxon>
        <taxon>Meganyctiphanes</taxon>
    </lineage>
</organism>
<evidence type="ECO:0000256" key="1">
    <source>
        <dbReference type="ARBA" id="ARBA00022737"/>
    </source>
</evidence>
<dbReference type="PANTHER" id="PTHR22872">
    <property type="entry name" value="BTK-BINDING PROTEIN-RELATED"/>
    <property type="match status" value="1"/>
</dbReference>
<evidence type="ECO:0000313" key="5">
    <source>
        <dbReference type="Proteomes" id="UP001497623"/>
    </source>
</evidence>
<dbReference type="AlphaFoldDB" id="A0AAV2QH68"/>
<dbReference type="Gene3D" id="2.130.10.30">
    <property type="entry name" value="Regulator of chromosome condensation 1/beta-lactamase-inhibitor protein II"/>
    <property type="match status" value="1"/>
</dbReference>
<feature type="repeat" description="RCC1" evidence="2">
    <location>
        <begin position="13"/>
        <end position="54"/>
    </location>
</feature>
<dbReference type="EMBL" id="CAXKWB010005904">
    <property type="protein sequence ID" value="CAL4080439.1"/>
    <property type="molecule type" value="Genomic_DNA"/>
</dbReference>
<dbReference type="InterPro" id="IPR009091">
    <property type="entry name" value="RCC1/BLIP-II"/>
</dbReference>
<proteinExistence type="predicted"/>
<dbReference type="PANTHER" id="PTHR22872:SF9">
    <property type="entry name" value="X-LINKED RETINITIS PIGMENTOSA GTPASE REGULATOR"/>
    <property type="match status" value="1"/>
</dbReference>
<dbReference type="PROSITE" id="PS50012">
    <property type="entry name" value="RCC1_3"/>
    <property type="match status" value="5"/>
</dbReference>
<feature type="repeat" description="RCC1" evidence="2">
    <location>
        <begin position="107"/>
        <end position="157"/>
    </location>
</feature>
<dbReference type="Pfam" id="PF25390">
    <property type="entry name" value="WD40_RLD"/>
    <property type="match status" value="1"/>
</dbReference>
<feature type="repeat" description="RCC1" evidence="2">
    <location>
        <begin position="55"/>
        <end position="106"/>
    </location>
</feature>
<protein>
    <recommendedName>
        <fullName evidence="3">RCC1-like domain-containing protein</fullName>
    </recommendedName>
</protein>
<keyword evidence="1" id="KW-0677">Repeat</keyword>
<name>A0AAV2QH68_MEGNR</name>
<feature type="domain" description="RCC1-like" evidence="3">
    <location>
        <begin position="34"/>
        <end position="265"/>
    </location>
</feature>
<comment type="caution">
    <text evidence="4">The sequence shown here is derived from an EMBL/GenBank/DDBJ whole genome shotgun (WGS) entry which is preliminary data.</text>
</comment>
<evidence type="ECO:0000259" key="3">
    <source>
        <dbReference type="Pfam" id="PF25390"/>
    </source>
</evidence>
<accession>A0AAV2QH68</accession>
<gene>
    <name evidence="4" type="ORF">MNOR_LOCUS11278</name>
</gene>
<reference evidence="4 5" key="1">
    <citation type="submission" date="2024-05" db="EMBL/GenBank/DDBJ databases">
        <authorList>
            <person name="Wallberg A."/>
        </authorList>
    </citation>
    <scope>NUCLEOTIDE SEQUENCE [LARGE SCALE GENOMIC DNA]</scope>
</reference>
<feature type="repeat" description="RCC1" evidence="2">
    <location>
        <begin position="207"/>
        <end position="255"/>
    </location>
</feature>
<dbReference type="Proteomes" id="UP001497623">
    <property type="component" value="Unassembled WGS sequence"/>
</dbReference>
<evidence type="ECO:0000256" key="2">
    <source>
        <dbReference type="PROSITE-ProRule" id="PRU00235"/>
    </source>
</evidence>
<feature type="repeat" description="RCC1" evidence="2">
    <location>
        <begin position="158"/>
        <end position="206"/>
    </location>
</feature>
<sequence length="274" mass="29153">MAIDDDFDIPETGAVFTFGKSRFADNAPSKFWIKNDVITKVSCGDEHTSVITETGRIFMIGSNDMGQLGLGNTNPVNKPSCVKALKPDRAVQVACGRSHTIAACESGAVYAWGHNGDGQLGTGVLGDSYHPSLVLQLDQPALAVAAGSTHSILLTSNGELYVWGSNDVGQLGLDVDVQLVPMLMTLNEPIVAVEAGYYHTLALTDVTHWYVWGRNDFGQQGLDADVQLGPVLKTLKEPVFAVVAGYYQLLLLDESSANNYCGVSGMTKFGHAGG</sequence>
<evidence type="ECO:0000313" key="4">
    <source>
        <dbReference type="EMBL" id="CAL4080439.1"/>
    </source>
</evidence>
<feature type="non-terminal residue" evidence="4">
    <location>
        <position position="274"/>
    </location>
</feature>
<dbReference type="SUPFAM" id="SSF50985">
    <property type="entry name" value="RCC1/BLIP-II"/>
    <property type="match status" value="1"/>
</dbReference>
<dbReference type="InterPro" id="IPR058923">
    <property type="entry name" value="RCC1-like_dom"/>
</dbReference>
<dbReference type="InterPro" id="IPR000408">
    <property type="entry name" value="Reg_chr_condens"/>
</dbReference>
<dbReference type="InterPro" id="IPR051625">
    <property type="entry name" value="Signaling_Regulatory_Domain"/>
</dbReference>
<dbReference type="PRINTS" id="PR00633">
    <property type="entry name" value="RCCNDNSATION"/>
</dbReference>
<keyword evidence="5" id="KW-1185">Reference proteome</keyword>